<dbReference type="Proteomes" id="UP000636888">
    <property type="component" value="Unassembled WGS sequence"/>
</dbReference>
<gene>
    <name evidence="4" type="ORF">JFN93_21880</name>
</gene>
<keyword evidence="5" id="KW-1185">Reference proteome</keyword>
<dbReference type="Gene3D" id="3.40.50.2300">
    <property type="match status" value="1"/>
</dbReference>
<dbReference type="PANTHER" id="PTHR44591">
    <property type="entry name" value="STRESS RESPONSE REGULATOR PROTEIN 1"/>
    <property type="match status" value="1"/>
</dbReference>
<feature type="modified residue" description="4-aspartylphosphate" evidence="2">
    <location>
        <position position="63"/>
    </location>
</feature>
<dbReference type="InterPro" id="IPR050595">
    <property type="entry name" value="Bact_response_regulator"/>
</dbReference>
<dbReference type="InterPro" id="IPR058245">
    <property type="entry name" value="NreC/VraR/RcsB-like_REC"/>
</dbReference>
<dbReference type="PANTHER" id="PTHR44591:SF3">
    <property type="entry name" value="RESPONSE REGULATORY DOMAIN-CONTAINING PROTEIN"/>
    <property type="match status" value="1"/>
</dbReference>
<organism evidence="4 5">
    <name type="scientific">Geomesophilobacter sediminis</name>
    <dbReference type="NCBI Taxonomy" id="2798584"/>
    <lineage>
        <taxon>Bacteria</taxon>
        <taxon>Pseudomonadati</taxon>
        <taxon>Thermodesulfobacteriota</taxon>
        <taxon>Desulfuromonadia</taxon>
        <taxon>Geobacterales</taxon>
        <taxon>Geobacteraceae</taxon>
        <taxon>Geomesophilobacter</taxon>
    </lineage>
</organism>
<dbReference type="InterPro" id="IPR001789">
    <property type="entry name" value="Sig_transdc_resp-reg_receiver"/>
</dbReference>
<protein>
    <submittedName>
        <fullName evidence="4">Response regulator transcription factor</fullName>
    </submittedName>
</protein>
<dbReference type="GO" id="GO:0000160">
    <property type="term" value="P:phosphorelay signal transduction system"/>
    <property type="evidence" value="ECO:0007669"/>
    <property type="project" value="InterPro"/>
</dbReference>
<keyword evidence="1 2" id="KW-0597">Phosphoprotein</keyword>
<sequence>MEANEAVKSGTSILLVDDDAAARDTLGSLLPIRFPGVAVFSAGDGTEGLASFQEHRQDIVITDLSMARLDGSRMAAEILKICPTATVIAITAHTSGPSLSDAREAGIAHILKKPLNLKELLGLLEAIVGRC</sequence>
<dbReference type="PROSITE" id="PS50110">
    <property type="entry name" value="RESPONSE_REGULATORY"/>
    <property type="match status" value="1"/>
</dbReference>
<evidence type="ECO:0000256" key="1">
    <source>
        <dbReference type="ARBA" id="ARBA00022553"/>
    </source>
</evidence>
<name>A0A8J7SAL0_9BACT</name>
<evidence type="ECO:0000256" key="2">
    <source>
        <dbReference type="PROSITE-ProRule" id="PRU00169"/>
    </source>
</evidence>
<proteinExistence type="predicted"/>
<dbReference type="AlphaFoldDB" id="A0A8J7SAL0"/>
<dbReference type="SUPFAM" id="SSF52172">
    <property type="entry name" value="CheY-like"/>
    <property type="match status" value="1"/>
</dbReference>
<dbReference type="InterPro" id="IPR011006">
    <property type="entry name" value="CheY-like_superfamily"/>
</dbReference>
<reference evidence="4" key="1">
    <citation type="submission" date="2020-12" db="EMBL/GenBank/DDBJ databases">
        <title>Geomonas sp. Red875, isolated from river sediment.</title>
        <authorList>
            <person name="Xu Z."/>
            <person name="Zhang Z."/>
            <person name="Masuda Y."/>
            <person name="Itoh H."/>
            <person name="Senoo K."/>
        </authorList>
    </citation>
    <scope>NUCLEOTIDE SEQUENCE</scope>
    <source>
        <strain evidence="4">Red875</strain>
    </source>
</reference>
<dbReference type="RefSeq" id="WP_199386394.1">
    <property type="nucleotide sequence ID" value="NZ_JAEMHM010000023.1"/>
</dbReference>
<dbReference type="Pfam" id="PF00072">
    <property type="entry name" value="Response_reg"/>
    <property type="match status" value="1"/>
</dbReference>
<dbReference type="CDD" id="cd17535">
    <property type="entry name" value="REC_NarL-like"/>
    <property type="match status" value="1"/>
</dbReference>
<dbReference type="SMART" id="SM00448">
    <property type="entry name" value="REC"/>
    <property type="match status" value="1"/>
</dbReference>
<comment type="caution">
    <text evidence="4">The sequence shown here is derived from an EMBL/GenBank/DDBJ whole genome shotgun (WGS) entry which is preliminary data.</text>
</comment>
<evidence type="ECO:0000313" key="4">
    <source>
        <dbReference type="EMBL" id="MBJ6727371.1"/>
    </source>
</evidence>
<dbReference type="EMBL" id="JAEMHM010000023">
    <property type="protein sequence ID" value="MBJ6727371.1"/>
    <property type="molecule type" value="Genomic_DNA"/>
</dbReference>
<accession>A0A8J7SAL0</accession>
<evidence type="ECO:0000259" key="3">
    <source>
        <dbReference type="PROSITE" id="PS50110"/>
    </source>
</evidence>
<feature type="domain" description="Response regulatory" evidence="3">
    <location>
        <begin position="12"/>
        <end position="128"/>
    </location>
</feature>
<evidence type="ECO:0000313" key="5">
    <source>
        <dbReference type="Proteomes" id="UP000636888"/>
    </source>
</evidence>